<gene>
    <name evidence="3" type="ORF">DCO61_01275</name>
    <name evidence="4" type="ORF">LS64_011740</name>
</gene>
<dbReference type="EMBL" id="JRMP02000032">
    <property type="protein sequence ID" value="TLD91619.1"/>
    <property type="molecule type" value="Genomic_DNA"/>
</dbReference>
<dbReference type="PANTHER" id="PTHR34039">
    <property type="entry name" value="UPF0102 PROTEIN YRAN"/>
    <property type="match status" value="1"/>
</dbReference>
<dbReference type="OrthoDB" id="9794876at2"/>
<dbReference type="SUPFAM" id="SSF52980">
    <property type="entry name" value="Restriction endonuclease-like"/>
    <property type="match status" value="1"/>
</dbReference>
<dbReference type="Gene3D" id="3.40.1350.10">
    <property type="match status" value="1"/>
</dbReference>
<reference evidence="3 6" key="4">
    <citation type="submission" date="2019-12" db="EMBL/GenBank/DDBJ databases">
        <title>Multi-Generational Helicobacter saguini Isolates.</title>
        <authorList>
            <person name="Mannion A."/>
            <person name="Shen Z."/>
            <person name="Fox J.G."/>
        </authorList>
    </citation>
    <scope>NUCLEOTIDE SEQUENCE [LARGE SCALE GENOMIC DNA]</scope>
    <source>
        <strain evidence="3">16-048</strain>
        <strain evidence="6">16-048 (F4)</strain>
    </source>
</reference>
<evidence type="ECO:0000313" key="5">
    <source>
        <dbReference type="Proteomes" id="UP000029714"/>
    </source>
</evidence>
<reference evidence="4 5" key="2">
    <citation type="journal article" date="2016" name="Infect. Immun.">
        <title>Helicobacter saguini, a Novel Helicobacter Isolated from Cotton-Top Tamarins with Ulcerative Colitis, Has Proinflammatory Properties and Induces Typhlocolitis and Dysplasia in Gnotobiotic IL-10-/- Mice.</title>
        <authorList>
            <person name="Shen Z."/>
            <person name="Mannion A."/>
            <person name="Whary M.T."/>
            <person name="Muthupalani S."/>
            <person name="Sheh A."/>
            <person name="Feng Y."/>
            <person name="Gong G."/>
            <person name="Vandamme P."/>
            <person name="Holcombe H.R."/>
            <person name="Paster B.J."/>
            <person name="Fox J.G."/>
        </authorList>
    </citation>
    <scope>NUCLEOTIDE SEQUENCE [LARGE SCALE GENOMIC DNA]</scope>
    <source>
        <strain evidence="4 5">MIT 97-6194</strain>
    </source>
</reference>
<evidence type="ECO:0000313" key="3">
    <source>
        <dbReference type="EMBL" id="MWV68695.1"/>
    </source>
</evidence>
<dbReference type="AlphaFoldDB" id="A0A347VR91"/>
<accession>A0A347VR91</accession>
<dbReference type="Proteomes" id="UP000029714">
    <property type="component" value="Unassembled WGS sequence"/>
</dbReference>
<reference evidence="4 5" key="1">
    <citation type="journal article" date="2014" name="Genome Announc.">
        <title>Draft genome sequences of eight enterohepatic helicobacter species isolated from both laboratory and wild rodents.</title>
        <authorList>
            <person name="Sheh A."/>
            <person name="Shen Z."/>
            <person name="Fox J.G."/>
        </authorList>
    </citation>
    <scope>NUCLEOTIDE SEQUENCE [LARGE SCALE GENOMIC DNA]</scope>
    <source>
        <strain evidence="4 5">MIT 97-6194</strain>
    </source>
</reference>
<evidence type="ECO:0000313" key="4">
    <source>
        <dbReference type="EMBL" id="TLD91619.1"/>
    </source>
</evidence>
<dbReference type="EMBL" id="QBIU01000001">
    <property type="protein sequence ID" value="MWV68695.1"/>
    <property type="molecule type" value="Genomic_DNA"/>
</dbReference>
<evidence type="ECO:0000313" key="6">
    <source>
        <dbReference type="Proteomes" id="UP000477070"/>
    </source>
</evidence>
<dbReference type="HAMAP" id="MF_00048">
    <property type="entry name" value="UPF0102"/>
    <property type="match status" value="1"/>
</dbReference>
<dbReference type="Pfam" id="PF02021">
    <property type="entry name" value="UPF0102"/>
    <property type="match status" value="1"/>
</dbReference>
<dbReference type="RefSeq" id="WP_034569668.1">
    <property type="nucleotide sequence ID" value="NZ_JRMP02000032.1"/>
</dbReference>
<dbReference type="GO" id="GO:0003676">
    <property type="term" value="F:nucleic acid binding"/>
    <property type="evidence" value="ECO:0007669"/>
    <property type="project" value="InterPro"/>
</dbReference>
<protein>
    <recommendedName>
        <fullName evidence="2">UPF0102 protein DCO61_01275</fullName>
    </recommendedName>
</protein>
<dbReference type="InterPro" id="IPR011856">
    <property type="entry name" value="tRNA_endonuc-like_dom_sf"/>
</dbReference>
<dbReference type="Proteomes" id="UP000477070">
    <property type="component" value="Unassembled WGS sequence"/>
</dbReference>
<comment type="similarity">
    <text evidence="1 2">Belongs to the UPF0102 family.</text>
</comment>
<name>A0A347VR91_9HELI</name>
<dbReference type="InterPro" id="IPR011335">
    <property type="entry name" value="Restrct_endonuc-II-like"/>
</dbReference>
<reference evidence="4" key="3">
    <citation type="submission" date="2018-04" db="EMBL/GenBank/DDBJ databases">
        <authorList>
            <person name="Sheh A."/>
            <person name="Shen Z."/>
            <person name="Mannion A.J."/>
            <person name="Fox J.G."/>
        </authorList>
    </citation>
    <scope>NUCLEOTIDE SEQUENCE</scope>
    <source>
        <strain evidence="4">MIT 97-6194</strain>
    </source>
</reference>
<organism evidence="4 5">
    <name type="scientific">Helicobacter saguini</name>
    <dbReference type="NCBI Taxonomy" id="1548018"/>
    <lineage>
        <taxon>Bacteria</taxon>
        <taxon>Pseudomonadati</taxon>
        <taxon>Campylobacterota</taxon>
        <taxon>Epsilonproteobacteria</taxon>
        <taxon>Campylobacterales</taxon>
        <taxon>Helicobacteraceae</taxon>
        <taxon>Helicobacter</taxon>
    </lineage>
</organism>
<comment type="caution">
    <text evidence="4">The sequence shown here is derived from an EMBL/GenBank/DDBJ whole genome shotgun (WGS) entry which is preliminary data.</text>
</comment>
<dbReference type="NCBIfam" id="NF009152">
    <property type="entry name" value="PRK12497.2-4"/>
    <property type="match status" value="1"/>
</dbReference>
<dbReference type="PANTHER" id="PTHR34039:SF1">
    <property type="entry name" value="UPF0102 PROTEIN YRAN"/>
    <property type="match status" value="1"/>
</dbReference>
<evidence type="ECO:0000256" key="1">
    <source>
        <dbReference type="ARBA" id="ARBA00006738"/>
    </source>
</evidence>
<evidence type="ECO:0000256" key="2">
    <source>
        <dbReference type="HAMAP-Rule" id="MF_00048"/>
    </source>
</evidence>
<keyword evidence="5" id="KW-1185">Reference proteome</keyword>
<dbReference type="InterPro" id="IPR003509">
    <property type="entry name" value="UPF0102_YraN-like"/>
</dbReference>
<proteinExistence type="inferred from homology"/>
<sequence length="110" mass="13026">MKNTKTKGNHYEDVALQYLLSNGFTFIDKNFYSKYGEIDLVMQKDNILHFIEVKYAKKFNPLYNITEKKLEKLMKTIDIFLNTNDLKLDFCIDALSIYDNHISFIENITI</sequence>